<name>A0A401QEN5_SCYTO</name>
<dbReference type="GO" id="GO:0017154">
    <property type="term" value="F:semaphorin receptor activity"/>
    <property type="evidence" value="ECO:0007669"/>
    <property type="project" value="InterPro"/>
</dbReference>
<sequence>MDSDSISQVKEKILEGFYKNVPFSQWPRVEDVDLECFASSSDSRILRDLDNTSVVEDGRKKLNTVAHCKVRSS</sequence>
<dbReference type="PANTHER" id="PTHR22625">
    <property type="entry name" value="PLEXIN"/>
    <property type="match status" value="1"/>
</dbReference>
<dbReference type="GO" id="GO:0030334">
    <property type="term" value="P:regulation of cell migration"/>
    <property type="evidence" value="ECO:0007669"/>
    <property type="project" value="TreeGrafter"/>
</dbReference>
<accession>A0A401QEN5</accession>
<comment type="caution">
    <text evidence="2">The sequence shown here is derived from an EMBL/GenBank/DDBJ whole genome shotgun (WGS) entry which is preliminary data.</text>
</comment>
<keyword evidence="3" id="KW-1185">Reference proteome</keyword>
<dbReference type="GO" id="GO:0002116">
    <property type="term" value="C:semaphorin receptor complex"/>
    <property type="evidence" value="ECO:0007669"/>
    <property type="project" value="TreeGrafter"/>
</dbReference>
<evidence type="ECO:0000259" key="1">
    <source>
        <dbReference type="Pfam" id="PF20170"/>
    </source>
</evidence>
<dbReference type="EMBL" id="BFAA01039626">
    <property type="protein sequence ID" value="GCB83830.1"/>
    <property type="molecule type" value="Genomic_DNA"/>
</dbReference>
<dbReference type="PANTHER" id="PTHR22625:SF7">
    <property type="entry name" value="PLEXIN-D1"/>
    <property type="match status" value="1"/>
</dbReference>
<evidence type="ECO:0000313" key="2">
    <source>
        <dbReference type="EMBL" id="GCB83830.1"/>
    </source>
</evidence>
<reference evidence="2 3" key="1">
    <citation type="journal article" date="2018" name="Nat. Ecol. Evol.">
        <title>Shark genomes provide insights into elasmobranch evolution and the origin of vertebrates.</title>
        <authorList>
            <person name="Hara Y"/>
            <person name="Yamaguchi K"/>
            <person name="Onimaru K"/>
            <person name="Kadota M"/>
            <person name="Koyanagi M"/>
            <person name="Keeley SD"/>
            <person name="Tatsumi K"/>
            <person name="Tanaka K"/>
            <person name="Motone F"/>
            <person name="Kageyama Y"/>
            <person name="Nozu R"/>
            <person name="Adachi N"/>
            <person name="Nishimura O"/>
            <person name="Nakagawa R"/>
            <person name="Tanegashima C"/>
            <person name="Kiyatake I"/>
            <person name="Matsumoto R"/>
            <person name="Murakumo K"/>
            <person name="Nishida K"/>
            <person name="Terakita A"/>
            <person name="Kuratani S"/>
            <person name="Sato K"/>
            <person name="Hyodo S Kuraku.S."/>
        </authorList>
    </citation>
    <scope>NUCLEOTIDE SEQUENCE [LARGE SCALE GENOMIC DNA]</scope>
</reference>
<dbReference type="GO" id="GO:0008360">
    <property type="term" value="P:regulation of cell shape"/>
    <property type="evidence" value="ECO:0007669"/>
    <property type="project" value="TreeGrafter"/>
</dbReference>
<dbReference type="Proteomes" id="UP000288216">
    <property type="component" value="Unassembled WGS sequence"/>
</dbReference>
<dbReference type="GO" id="GO:0043542">
    <property type="term" value="P:endothelial cell migration"/>
    <property type="evidence" value="ECO:0007669"/>
    <property type="project" value="TreeGrafter"/>
</dbReference>
<dbReference type="Gene3D" id="3.10.20.90">
    <property type="entry name" value="Phosphatidylinositol 3-kinase Catalytic Subunit, Chain A, domain 1"/>
    <property type="match status" value="1"/>
</dbReference>
<dbReference type="Pfam" id="PF20170">
    <property type="entry name" value="Plexin_RBD"/>
    <property type="match status" value="1"/>
</dbReference>
<evidence type="ECO:0000313" key="3">
    <source>
        <dbReference type="Proteomes" id="UP000288216"/>
    </source>
</evidence>
<dbReference type="GO" id="GO:0007162">
    <property type="term" value="P:negative regulation of cell adhesion"/>
    <property type="evidence" value="ECO:0007669"/>
    <property type="project" value="TreeGrafter"/>
</dbReference>
<gene>
    <name evidence="2" type="ORF">scyTo_0024117</name>
</gene>
<dbReference type="InterPro" id="IPR046800">
    <property type="entry name" value="Plexin_RBD"/>
</dbReference>
<protein>
    <recommendedName>
        <fullName evidence="1">Plexin cytoplasmic RhoGTPase-binding domain-containing protein</fullName>
    </recommendedName>
</protein>
<dbReference type="InterPro" id="IPR031148">
    <property type="entry name" value="Plexin"/>
</dbReference>
<dbReference type="GO" id="GO:0005886">
    <property type="term" value="C:plasma membrane"/>
    <property type="evidence" value="ECO:0007669"/>
    <property type="project" value="TreeGrafter"/>
</dbReference>
<dbReference type="AlphaFoldDB" id="A0A401QEN5"/>
<dbReference type="GO" id="GO:0050772">
    <property type="term" value="P:positive regulation of axonogenesis"/>
    <property type="evidence" value="ECO:0007669"/>
    <property type="project" value="TreeGrafter"/>
</dbReference>
<organism evidence="2 3">
    <name type="scientific">Scyliorhinus torazame</name>
    <name type="common">Cloudy catshark</name>
    <name type="synonym">Catulus torazame</name>
    <dbReference type="NCBI Taxonomy" id="75743"/>
    <lineage>
        <taxon>Eukaryota</taxon>
        <taxon>Metazoa</taxon>
        <taxon>Chordata</taxon>
        <taxon>Craniata</taxon>
        <taxon>Vertebrata</taxon>
        <taxon>Chondrichthyes</taxon>
        <taxon>Elasmobranchii</taxon>
        <taxon>Galeomorphii</taxon>
        <taxon>Galeoidea</taxon>
        <taxon>Carcharhiniformes</taxon>
        <taxon>Scyliorhinidae</taxon>
        <taxon>Scyliorhinus</taxon>
    </lineage>
</organism>
<dbReference type="STRING" id="75743.A0A401QEN5"/>
<dbReference type="OrthoDB" id="125363at2759"/>
<proteinExistence type="predicted"/>
<feature type="domain" description="Plexin cytoplasmic RhoGTPase-binding" evidence="1">
    <location>
        <begin position="1"/>
        <end position="71"/>
    </location>
</feature>